<name>A0A5B7CVY4_PORTR</name>
<dbReference type="OrthoDB" id="6373207at2759"/>
<dbReference type="AlphaFoldDB" id="A0A5B7CVY4"/>
<dbReference type="EMBL" id="VSRR010000172">
    <property type="protein sequence ID" value="MPC11603.1"/>
    <property type="molecule type" value="Genomic_DNA"/>
</dbReference>
<sequence length="107" mass="12061">MSTLLDSRRVTLIVYVHEFRQAAREGRWWVRRGGDMDGQREVRLPCGHQYMAEGLGVAVLTCPDCNVNHTVDLRNAHDLPPDLDLLKVRMLSGVRGVTDDNECVDDG</sequence>
<reference evidence="1 2" key="1">
    <citation type="submission" date="2019-05" db="EMBL/GenBank/DDBJ databases">
        <title>Another draft genome of Portunus trituberculatus and its Hox gene families provides insights of decapod evolution.</title>
        <authorList>
            <person name="Jeong J.-H."/>
            <person name="Song I."/>
            <person name="Kim S."/>
            <person name="Choi T."/>
            <person name="Kim D."/>
            <person name="Ryu S."/>
            <person name="Kim W."/>
        </authorList>
    </citation>
    <scope>NUCLEOTIDE SEQUENCE [LARGE SCALE GENOMIC DNA]</scope>
    <source>
        <tissue evidence="1">Muscle</tissue>
    </source>
</reference>
<comment type="caution">
    <text evidence="1">The sequence shown here is derived from an EMBL/GenBank/DDBJ whole genome shotgun (WGS) entry which is preliminary data.</text>
</comment>
<accession>A0A5B7CVY4</accession>
<evidence type="ECO:0000313" key="2">
    <source>
        <dbReference type="Proteomes" id="UP000324222"/>
    </source>
</evidence>
<organism evidence="1 2">
    <name type="scientific">Portunus trituberculatus</name>
    <name type="common">Swimming crab</name>
    <name type="synonym">Neptunus trituberculatus</name>
    <dbReference type="NCBI Taxonomy" id="210409"/>
    <lineage>
        <taxon>Eukaryota</taxon>
        <taxon>Metazoa</taxon>
        <taxon>Ecdysozoa</taxon>
        <taxon>Arthropoda</taxon>
        <taxon>Crustacea</taxon>
        <taxon>Multicrustacea</taxon>
        <taxon>Malacostraca</taxon>
        <taxon>Eumalacostraca</taxon>
        <taxon>Eucarida</taxon>
        <taxon>Decapoda</taxon>
        <taxon>Pleocyemata</taxon>
        <taxon>Brachyura</taxon>
        <taxon>Eubrachyura</taxon>
        <taxon>Portunoidea</taxon>
        <taxon>Portunidae</taxon>
        <taxon>Portuninae</taxon>
        <taxon>Portunus</taxon>
    </lineage>
</organism>
<evidence type="ECO:0000313" key="1">
    <source>
        <dbReference type="EMBL" id="MPC11603.1"/>
    </source>
</evidence>
<proteinExistence type="predicted"/>
<keyword evidence="2" id="KW-1185">Reference proteome</keyword>
<dbReference type="Proteomes" id="UP000324222">
    <property type="component" value="Unassembled WGS sequence"/>
</dbReference>
<gene>
    <name evidence="1" type="ORF">E2C01_004273</name>
</gene>
<protein>
    <submittedName>
        <fullName evidence="1">Uncharacterized protein</fullName>
    </submittedName>
</protein>